<feature type="domain" description="Peptidase S8/S53" evidence="5">
    <location>
        <begin position="142"/>
        <end position="351"/>
    </location>
</feature>
<organism evidence="8 9">
    <name type="scientific">Lolium multiflorum</name>
    <name type="common">Italian ryegrass</name>
    <name type="synonym">Lolium perenne subsp. multiflorum</name>
    <dbReference type="NCBI Taxonomy" id="4521"/>
    <lineage>
        <taxon>Eukaryota</taxon>
        <taxon>Viridiplantae</taxon>
        <taxon>Streptophyta</taxon>
        <taxon>Embryophyta</taxon>
        <taxon>Tracheophyta</taxon>
        <taxon>Spermatophyta</taxon>
        <taxon>Magnoliopsida</taxon>
        <taxon>Liliopsida</taxon>
        <taxon>Poales</taxon>
        <taxon>Poaceae</taxon>
        <taxon>BOP clade</taxon>
        <taxon>Pooideae</taxon>
        <taxon>Poodae</taxon>
        <taxon>Poeae</taxon>
        <taxon>Poeae Chloroplast Group 2 (Poeae type)</taxon>
        <taxon>Loliodinae</taxon>
        <taxon>Loliinae</taxon>
        <taxon>Lolium</taxon>
    </lineage>
</organism>
<dbReference type="GO" id="GO:0004252">
    <property type="term" value="F:serine-type endopeptidase activity"/>
    <property type="evidence" value="ECO:0007669"/>
    <property type="project" value="InterPro"/>
</dbReference>
<dbReference type="InterPro" id="IPR000209">
    <property type="entry name" value="Peptidase_S8/S53_dom"/>
</dbReference>
<evidence type="ECO:0000256" key="2">
    <source>
        <dbReference type="ARBA" id="ARBA00022729"/>
    </source>
</evidence>
<dbReference type="Pfam" id="PF00082">
    <property type="entry name" value="Peptidase_S8"/>
    <property type="match status" value="1"/>
</dbReference>
<evidence type="ECO:0000313" key="9">
    <source>
        <dbReference type="Proteomes" id="UP001231189"/>
    </source>
</evidence>
<dbReference type="InterPro" id="IPR045051">
    <property type="entry name" value="SBT"/>
</dbReference>
<protein>
    <submittedName>
        <fullName evidence="8">Uncharacterized protein</fullName>
    </submittedName>
</protein>
<dbReference type="Gene3D" id="3.40.50.200">
    <property type="entry name" value="Peptidase S8/S53 domain"/>
    <property type="match status" value="1"/>
</dbReference>
<dbReference type="InterPro" id="IPR036852">
    <property type="entry name" value="Peptidase_S8/S53_dom_sf"/>
</dbReference>
<dbReference type="AlphaFoldDB" id="A0AAD8TP40"/>
<keyword evidence="2 4" id="KW-0732">Signal</keyword>
<dbReference type="EMBL" id="JAUUTY010000002">
    <property type="protein sequence ID" value="KAK1685136.1"/>
    <property type="molecule type" value="Genomic_DNA"/>
</dbReference>
<evidence type="ECO:0000259" key="6">
    <source>
        <dbReference type="Pfam" id="PF02225"/>
    </source>
</evidence>
<reference evidence="8" key="1">
    <citation type="submission" date="2023-07" db="EMBL/GenBank/DDBJ databases">
        <title>A chromosome-level genome assembly of Lolium multiflorum.</title>
        <authorList>
            <person name="Chen Y."/>
            <person name="Copetti D."/>
            <person name="Kolliker R."/>
            <person name="Studer B."/>
        </authorList>
    </citation>
    <scope>NUCLEOTIDE SEQUENCE</scope>
    <source>
        <strain evidence="8">02402/16</strain>
        <tissue evidence="8">Leaf</tissue>
    </source>
</reference>
<gene>
    <name evidence="8" type="ORF">QYE76_045984</name>
</gene>
<feature type="domain" description="PA" evidence="6">
    <location>
        <begin position="384"/>
        <end position="459"/>
    </location>
</feature>
<dbReference type="PROSITE" id="PS51892">
    <property type="entry name" value="SUBTILASE"/>
    <property type="match status" value="1"/>
</dbReference>
<proteinExistence type="inferred from homology"/>
<sequence>MARPRRGALCILLAVVFAAAVAEAEETEKQSTYIVHVAHKHAPLLPGRGGLVATGAYGSFLRDHIPVHMSVPAPRVLYSYSHAATGFAARLTGRQAAHLAAERSVLAVVPDATLQLHTTLTPSFLGLSASSGLIPASNGATDVVIGVMDTGVYPIDRASFAADPTSLPPGKFRGSCVSAPSFNASAYCNGKLVGAKAFYEGYELELGRPINETEELRSPLDTNGHGTHTAFTAAGSAVADAALYGYAKGKTVGMAPGARIASYKVCWKYGCMTSDILAAFDEAIADGVDVISASLGSTGSAEPFDMDSIAVGAFSAVRKGILVSASAGNSGPGESTARNVAPWLLTVGASTVNRRFAADVVLGNGDTFPGASFYAGPPLGATKIPLVYGRTVGSKTCEAGKLNASLVAGKIVLCDPGVNFEQGDTVKLAGGVGAIFTSAKELGELALGSPQIIPATAVTLRFRNT</sequence>
<keyword evidence="9" id="KW-1185">Reference proteome</keyword>
<dbReference type="Pfam" id="PF05922">
    <property type="entry name" value="Inhibitor_I9"/>
    <property type="match status" value="1"/>
</dbReference>
<feature type="signal peptide" evidence="4">
    <location>
        <begin position="1"/>
        <end position="24"/>
    </location>
</feature>
<feature type="chain" id="PRO_5042265935" evidence="4">
    <location>
        <begin position="25"/>
        <end position="465"/>
    </location>
</feature>
<dbReference type="InterPro" id="IPR037045">
    <property type="entry name" value="S8pro/Inhibitor_I9_sf"/>
</dbReference>
<dbReference type="Pfam" id="PF02225">
    <property type="entry name" value="PA"/>
    <property type="match status" value="1"/>
</dbReference>
<evidence type="ECO:0000259" key="5">
    <source>
        <dbReference type="Pfam" id="PF00082"/>
    </source>
</evidence>
<evidence type="ECO:0000256" key="1">
    <source>
        <dbReference type="ARBA" id="ARBA00011073"/>
    </source>
</evidence>
<dbReference type="InterPro" id="IPR010259">
    <property type="entry name" value="S8pro/Inhibitor_I9"/>
</dbReference>
<dbReference type="PANTHER" id="PTHR10795">
    <property type="entry name" value="PROPROTEIN CONVERTASE SUBTILISIN/KEXIN"/>
    <property type="match status" value="1"/>
</dbReference>
<evidence type="ECO:0000259" key="7">
    <source>
        <dbReference type="Pfam" id="PF05922"/>
    </source>
</evidence>
<name>A0AAD8TP40_LOLMU</name>
<comment type="caution">
    <text evidence="3">Lacks conserved residue(s) required for the propagation of feature annotation.</text>
</comment>
<dbReference type="SUPFAM" id="SSF52743">
    <property type="entry name" value="Subtilisin-like"/>
    <property type="match status" value="1"/>
</dbReference>
<feature type="domain" description="Inhibitor I9" evidence="7">
    <location>
        <begin position="71"/>
        <end position="117"/>
    </location>
</feature>
<comment type="caution">
    <text evidence="8">The sequence shown here is derived from an EMBL/GenBank/DDBJ whole genome shotgun (WGS) entry which is preliminary data.</text>
</comment>
<dbReference type="GO" id="GO:0006508">
    <property type="term" value="P:proteolysis"/>
    <property type="evidence" value="ECO:0007669"/>
    <property type="project" value="InterPro"/>
</dbReference>
<dbReference type="CDD" id="cd02120">
    <property type="entry name" value="PA_subtilisin_like"/>
    <property type="match status" value="1"/>
</dbReference>
<accession>A0AAD8TP40</accession>
<evidence type="ECO:0000256" key="4">
    <source>
        <dbReference type="SAM" id="SignalP"/>
    </source>
</evidence>
<evidence type="ECO:0000256" key="3">
    <source>
        <dbReference type="PROSITE-ProRule" id="PRU01240"/>
    </source>
</evidence>
<evidence type="ECO:0000313" key="8">
    <source>
        <dbReference type="EMBL" id="KAK1685136.1"/>
    </source>
</evidence>
<dbReference type="InterPro" id="IPR003137">
    <property type="entry name" value="PA_domain"/>
</dbReference>
<comment type="similarity">
    <text evidence="1 3">Belongs to the peptidase S8 family.</text>
</comment>
<dbReference type="Proteomes" id="UP001231189">
    <property type="component" value="Unassembled WGS sequence"/>
</dbReference>
<dbReference type="Gene3D" id="3.30.70.80">
    <property type="entry name" value="Peptidase S8 propeptide/proteinase inhibitor I9"/>
    <property type="match status" value="1"/>
</dbReference>
<dbReference type="Gene3D" id="3.50.30.30">
    <property type="match status" value="1"/>
</dbReference>